<keyword evidence="2" id="KW-1185">Reference proteome</keyword>
<evidence type="ECO:0000313" key="1">
    <source>
        <dbReference type="EMBL" id="APW64057.1"/>
    </source>
</evidence>
<reference evidence="2" key="1">
    <citation type="submission" date="2016-12" db="EMBL/GenBank/DDBJ databases">
        <title>Comparative genomics of four Isosphaeraceae planctomycetes: a common pool of plasmids and glycoside hydrolase genes.</title>
        <authorList>
            <person name="Ivanova A."/>
        </authorList>
    </citation>
    <scope>NUCLEOTIDE SEQUENCE [LARGE SCALE GENOMIC DNA]</scope>
    <source>
        <strain evidence="2">PX4</strain>
    </source>
</reference>
<dbReference type="RefSeq" id="WP_237170660.1">
    <property type="nucleotide sequence ID" value="NZ_CP019082.1"/>
</dbReference>
<dbReference type="EMBL" id="CP019082">
    <property type="protein sequence ID" value="APW64057.1"/>
    <property type="molecule type" value="Genomic_DNA"/>
</dbReference>
<proteinExistence type="predicted"/>
<dbReference type="AlphaFoldDB" id="A0A1U7CYN2"/>
<dbReference type="KEGG" id="pbor:BSF38_05647"/>
<organism evidence="1 2">
    <name type="scientific">Paludisphaera borealis</name>
    <dbReference type="NCBI Taxonomy" id="1387353"/>
    <lineage>
        <taxon>Bacteria</taxon>
        <taxon>Pseudomonadati</taxon>
        <taxon>Planctomycetota</taxon>
        <taxon>Planctomycetia</taxon>
        <taxon>Isosphaerales</taxon>
        <taxon>Isosphaeraceae</taxon>
        <taxon>Paludisphaera</taxon>
    </lineage>
</organism>
<name>A0A1U7CYN2_9BACT</name>
<dbReference type="Gene3D" id="1.20.120.330">
    <property type="entry name" value="Nucleotidyltransferases domain 2"/>
    <property type="match status" value="1"/>
</dbReference>
<gene>
    <name evidence="1" type="ORF">BSF38_05647</name>
</gene>
<protein>
    <submittedName>
        <fullName evidence="1">Uncharacterized protein</fullName>
    </submittedName>
</protein>
<sequence>MNHAELQRMTEERTRDAEVLLAGGRGAFAYYVAGYAVECALKACLLKRMVLTGWVFDENAKRVDECRTHDFSTLIKIAGMQAELNQMEAASTPEGVEFRANWKVVKEWAVTSRYDEKSEAEARKLVAAITDEPNGVMIWIRNYW</sequence>
<accession>A0A1U7CYN2</accession>
<dbReference type="Proteomes" id="UP000186309">
    <property type="component" value="Chromosome"/>
</dbReference>
<dbReference type="STRING" id="1387353.BSF38_05647"/>
<evidence type="ECO:0000313" key="2">
    <source>
        <dbReference type="Proteomes" id="UP000186309"/>
    </source>
</evidence>